<organism evidence="6 7">
    <name type="scientific">Candidatus Kurthia intestinigallinarum</name>
    <dbReference type="NCBI Taxonomy" id="1562256"/>
    <lineage>
        <taxon>Bacteria</taxon>
        <taxon>Bacillati</taxon>
        <taxon>Bacillota</taxon>
        <taxon>Bacilli</taxon>
        <taxon>Bacillales</taxon>
        <taxon>Caryophanaceae</taxon>
        <taxon>Kurthia</taxon>
    </lineage>
</organism>
<accession>A0A433RXL6</accession>
<evidence type="ECO:0000259" key="4">
    <source>
        <dbReference type="Pfam" id="PF02016"/>
    </source>
</evidence>
<keyword evidence="2" id="KW-0378">Hydrolase</keyword>
<dbReference type="InterPro" id="IPR029062">
    <property type="entry name" value="Class_I_gatase-like"/>
</dbReference>
<dbReference type="EMBL" id="JTFC01000008">
    <property type="protein sequence ID" value="RUS58007.1"/>
    <property type="molecule type" value="Genomic_DNA"/>
</dbReference>
<gene>
    <name evidence="6" type="ORF">QI30_02310</name>
</gene>
<evidence type="ECO:0000313" key="6">
    <source>
        <dbReference type="EMBL" id="RUS58007.1"/>
    </source>
</evidence>
<feature type="domain" description="LD-carboxypeptidase N-terminal" evidence="4">
    <location>
        <begin position="11"/>
        <end position="130"/>
    </location>
</feature>
<dbReference type="PANTHER" id="PTHR30237:SF5">
    <property type="entry name" value="CARBOXYPEPTIDASE VC_A0337-RELATED"/>
    <property type="match status" value="1"/>
</dbReference>
<dbReference type="PANTHER" id="PTHR30237">
    <property type="entry name" value="MURAMOYLTETRAPEPTIDE CARBOXYPEPTIDASE"/>
    <property type="match status" value="1"/>
</dbReference>
<evidence type="ECO:0000256" key="2">
    <source>
        <dbReference type="ARBA" id="ARBA00022801"/>
    </source>
</evidence>
<evidence type="ECO:0000256" key="1">
    <source>
        <dbReference type="ARBA" id="ARBA00010233"/>
    </source>
</evidence>
<protein>
    <submittedName>
        <fullName evidence="6">Peptidase S66</fullName>
    </submittedName>
</protein>
<comment type="similarity">
    <text evidence="1">Belongs to the peptidase S66 family.</text>
</comment>
<dbReference type="Pfam" id="PF02016">
    <property type="entry name" value="Peptidase_S66"/>
    <property type="match status" value="1"/>
</dbReference>
<dbReference type="InterPro" id="IPR003507">
    <property type="entry name" value="S66_fam"/>
</dbReference>
<dbReference type="GO" id="GO:0016787">
    <property type="term" value="F:hydrolase activity"/>
    <property type="evidence" value="ECO:0007669"/>
    <property type="project" value="UniProtKB-KW"/>
</dbReference>
<dbReference type="CDD" id="cd07062">
    <property type="entry name" value="Peptidase_S66_mccF_like"/>
    <property type="match status" value="1"/>
</dbReference>
<evidence type="ECO:0000259" key="5">
    <source>
        <dbReference type="Pfam" id="PF17676"/>
    </source>
</evidence>
<dbReference type="RefSeq" id="WP_126989340.1">
    <property type="nucleotide sequence ID" value="NZ_JTFC01000008.1"/>
</dbReference>
<reference evidence="6 7" key="1">
    <citation type="submission" date="2014-11" db="EMBL/GenBank/DDBJ databases">
        <title>Genome sequence and analysis of novel Kurthia sp.</title>
        <authorList>
            <person name="Lawson J.N."/>
            <person name="Gonzalez J.E."/>
            <person name="Rinauldi L."/>
            <person name="Xuan Z."/>
            <person name="Firman A."/>
            <person name="Shaddox L."/>
            <person name="Trudeau A."/>
            <person name="Shah S."/>
            <person name="Reiman D."/>
        </authorList>
    </citation>
    <scope>NUCLEOTIDE SEQUENCE [LARGE SCALE GENOMIC DNA]</scope>
    <source>
        <strain evidence="6 7">3B1D</strain>
    </source>
</reference>
<name>A0A433RXL6_9BACL</name>
<dbReference type="AlphaFoldDB" id="A0A433RXL6"/>
<dbReference type="InterPro" id="IPR027478">
    <property type="entry name" value="LdcA_N"/>
</dbReference>
<feature type="active site" description="Charge relay system" evidence="3">
    <location>
        <position position="300"/>
    </location>
</feature>
<feature type="domain" description="LD-carboxypeptidase C-terminal" evidence="5">
    <location>
        <begin position="200"/>
        <end position="315"/>
    </location>
</feature>
<dbReference type="SUPFAM" id="SSF52317">
    <property type="entry name" value="Class I glutamine amidotransferase-like"/>
    <property type="match status" value="1"/>
</dbReference>
<evidence type="ECO:0000256" key="3">
    <source>
        <dbReference type="PIRSR" id="PIRSR028757-1"/>
    </source>
</evidence>
<dbReference type="Pfam" id="PF17676">
    <property type="entry name" value="Peptidase_S66C"/>
    <property type="match status" value="1"/>
</dbReference>
<feature type="active site" description="Nucleophile" evidence="3">
    <location>
        <position position="110"/>
    </location>
</feature>
<proteinExistence type="inferred from homology"/>
<dbReference type="InterPro" id="IPR040449">
    <property type="entry name" value="Peptidase_S66_N"/>
</dbReference>
<dbReference type="Proteomes" id="UP000288623">
    <property type="component" value="Unassembled WGS sequence"/>
</dbReference>
<dbReference type="InterPro" id="IPR027461">
    <property type="entry name" value="Carboxypeptidase_A_C_sf"/>
</dbReference>
<sequence>MLNRLKKGDKIGIFSPSSPASVTAKKRYDRAKAYLENKGFIIVEGELTGKSEIYRAGTPKERAAELNALLRDPSIKMIMSMIGGTNSNSMLPYLDYAQFARTPKLVVGYSDTTAILLALYAKTGISTFYGPALVPSFGEFPPLVDDTYAYFEQYFCDAQVPYTPNMPAMWSDEAVNWLDYERPKKLSKNEWHSIGTGRVEGRLIGGNNNAMYGFIGTPYFPEIRTGDILLIEDTMKSPDVVEKNMAMLKLHGVFHKVSAILLGKHEGYDDHGTGKQPLDILLEQLDGAAIPILSGIDCCHTHPMLPLAIGKKIRVDFEHKTITSIEDWFVNK</sequence>
<evidence type="ECO:0000313" key="7">
    <source>
        <dbReference type="Proteomes" id="UP000288623"/>
    </source>
</evidence>
<dbReference type="Gene3D" id="3.50.30.60">
    <property type="entry name" value="LD-carboxypeptidase A C-terminal domain-like"/>
    <property type="match status" value="1"/>
</dbReference>
<keyword evidence="7" id="KW-1185">Reference proteome</keyword>
<dbReference type="InterPro" id="IPR040921">
    <property type="entry name" value="Peptidase_S66C"/>
</dbReference>
<dbReference type="Gene3D" id="3.40.50.10740">
    <property type="entry name" value="Class I glutamine amidotransferase-like"/>
    <property type="match status" value="1"/>
</dbReference>
<feature type="active site" description="Charge relay system" evidence="3">
    <location>
        <position position="232"/>
    </location>
</feature>
<comment type="caution">
    <text evidence="6">The sequence shown here is derived from an EMBL/GenBank/DDBJ whole genome shotgun (WGS) entry which is preliminary data.</text>
</comment>
<dbReference type="SUPFAM" id="SSF141986">
    <property type="entry name" value="LD-carboxypeptidase A C-terminal domain-like"/>
    <property type="match status" value="1"/>
</dbReference>
<dbReference type="OrthoDB" id="9807329at2"/>
<dbReference type="PIRSF" id="PIRSF028757">
    <property type="entry name" value="LD-carboxypeptidase"/>
    <property type="match status" value="1"/>
</dbReference>